<protein>
    <submittedName>
        <fullName evidence="2">DUF4397 domain-containing protein</fullName>
    </submittedName>
</protein>
<dbReference type="KEGG" id="vas:GT360_03500"/>
<reference evidence="2 3" key="1">
    <citation type="submission" date="2020-01" db="EMBL/GenBank/DDBJ databases">
        <title>Whole genome and functional gene identification of agarase of Vibrio HN897.</title>
        <authorList>
            <person name="Liu Y."/>
            <person name="Zhao Z."/>
        </authorList>
    </citation>
    <scope>NUCLEOTIDE SEQUENCE [LARGE SCALE GENOMIC DNA]</scope>
    <source>
        <strain evidence="2 3">HN897</strain>
    </source>
</reference>
<feature type="domain" description="DUF4397" evidence="1">
    <location>
        <begin position="255"/>
        <end position="376"/>
    </location>
</feature>
<accession>A0A7Z2T1H1</accession>
<name>A0A7Z2T1H1_9VIBR</name>
<evidence type="ECO:0000313" key="3">
    <source>
        <dbReference type="Proteomes" id="UP000464262"/>
    </source>
</evidence>
<keyword evidence="3" id="KW-1185">Reference proteome</keyword>
<dbReference type="AlphaFoldDB" id="A0A7Z2T1H1"/>
<dbReference type="InterPro" id="IPR025510">
    <property type="entry name" value="DUF4397"/>
</dbReference>
<gene>
    <name evidence="2" type="ORF">GT360_03500</name>
</gene>
<sequence length="459" mass="46584">MNKLTLATLMATSVALIGCDDDDNVAAIAADTPQSSLQAVHASADAPRANVWLNDAAALTDVDYATASGFLPVNAGMNAVQVDVQLPGGNVTTVVPRTELDFSADTNYTVMVVGDASGANNPVEPLIVTRPATGSADSETLDVQIVHAASGVGDVNVYVTGPSATIADSAPIATLGYKDFTGVVNVAEGSYRVRLETVDGSIIAFDSGTVNLAAGAELTVAAVINPDSSESASPVKLMVMDGTNTAIIHDMSDPAEVRVGHLVDGAPAVDISLNGSPVDALQGVPFKTVSGYLDLAASDYDIDVFATGTTSSLIDVDGLSLAGGGDYSVFAVLTTASPLAIEPLVIADKRRSVATSAILNVVHAAANPVAQSVDVYLTANASIEGSDPALSNFTYKSDVMGIYVADGDYFLTITVAGQPSVVAIDAIPVSFSDGVVYSAIAIDDASGSGFSVLLSDITD</sequence>
<dbReference type="EMBL" id="CP047475">
    <property type="protein sequence ID" value="QIA62634.1"/>
    <property type="molecule type" value="Genomic_DNA"/>
</dbReference>
<proteinExistence type="predicted"/>
<feature type="domain" description="DUF4397" evidence="1">
    <location>
        <begin position="37"/>
        <end position="158"/>
    </location>
</feature>
<evidence type="ECO:0000313" key="2">
    <source>
        <dbReference type="EMBL" id="QIA62634.1"/>
    </source>
</evidence>
<dbReference type="Proteomes" id="UP000464262">
    <property type="component" value="Chromosome 1"/>
</dbReference>
<evidence type="ECO:0000259" key="1">
    <source>
        <dbReference type="Pfam" id="PF14344"/>
    </source>
</evidence>
<dbReference type="RefSeq" id="WP_164647529.1">
    <property type="nucleotide sequence ID" value="NZ_CP047475.1"/>
</dbReference>
<dbReference type="PROSITE" id="PS51257">
    <property type="entry name" value="PROKAR_LIPOPROTEIN"/>
    <property type="match status" value="1"/>
</dbReference>
<dbReference type="Pfam" id="PF14344">
    <property type="entry name" value="DUF4397"/>
    <property type="match status" value="2"/>
</dbReference>
<organism evidence="2 3">
    <name type="scientific">Vibrio astriarenae</name>
    <dbReference type="NCBI Taxonomy" id="1481923"/>
    <lineage>
        <taxon>Bacteria</taxon>
        <taxon>Pseudomonadati</taxon>
        <taxon>Pseudomonadota</taxon>
        <taxon>Gammaproteobacteria</taxon>
        <taxon>Vibrionales</taxon>
        <taxon>Vibrionaceae</taxon>
        <taxon>Vibrio</taxon>
    </lineage>
</organism>